<evidence type="ECO:0000256" key="1">
    <source>
        <dbReference type="ARBA" id="ARBA00004370"/>
    </source>
</evidence>
<organism evidence="7 8">
    <name type="scientific">Ancylostoma duodenale</name>
    <dbReference type="NCBI Taxonomy" id="51022"/>
    <lineage>
        <taxon>Eukaryota</taxon>
        <taxon>Metazoa</taxon>
        <taxon>Ecdysozoa</taxon>
        <taxon>Nematoda</taxon>
        <taxon>Chromadorea</taxon>
        <taxon>Rhabditida</taxon>
        <taxon>Rhabditina</taxon>
        <taxon>Rhabditomorpha</taxon>
        <taxon>Strongyloidea</taxon>
        <taxon>Ancylostomatidae</taxon>
        <taxon>Ancylostomatinae</taxon>
        <taxon>Ancylostoma</taxon>
    </lineage>
</organism>
<accession>A0A0C2D1L8</accession>
<evidence type="ECO:0000313" key="8">
    <source>
        <dbReference type="Proteomes" id="UP000054047"/>
    </source>
</evidence>
<keyword evidence="2 6" id="KW-0812">Transmembrane</keyword>
<keyword evidence="6" id="KW-0813">Transport</keyword>
<keyword evidence="6" id="KW-0868">Chloride</keyword>
<dbReference type="EMBL" id="KN736559">
    <property type="protein sequence ID" value="KIH55892.1"/>
    <property type="molecule type" value="Genomic_DNA"/>
</dbReference>
<keyword evidence="6" id="KW-0869">Chloride channel</keyword>
<keyword evidence="3 6" id="KW-1133">Transmembrane helix</keyword>
<gene>
    <name evidence="7" type="ORF">ANCDUO_13939</name>
</gene>
<sequence length="196" mass="22986">MTVSYNAAVSSVSAFTFFRLLLRWRGSIWKSILYELLLWIGLYYVVFVIYRYVLSHDAQGFAFVHSHSRAAIRLRIFQEIRASSYLLLLSRYWKSYNSNIFSGFLHDNELKDLEEIKIAYNKYWAPIHWAMNVCVKALQNKYLESPYAMIVVQNVVFLAVRSYFAICLVSRQFVLGEEPMFQGVVSTTNFNLIQVE</sequence>
<keyword evidence="6" id="KW-1003">Cell membrane</keyword>
<name>A0A0C2D1L8_9BILA</name>
<keyword evidence="6" id="KW-0406">Ion transport</keyword>
<comment type="similarity">
    <text evidence="5 6">Belongs to the anion channel-forming bestrophin (TC 1.A.46) family. Calcium-sensitive chloride channel subfamily.</text>
</comment>
<comment type="function">
    <text evidence="6">Forms chloride channels.</text>
</comment>
<keyword evidence="8" id="KW-1185">Reference proteome</keyword>
<dbReference type="InterPro" id="IPR000615">
    <property type="entry name" value="Bestrophin"/>
</dbReference>
<keyword evidence="6" id="KW-0407">Ion channel</keyword>
<evidence type="ECO:0000256" key="2">
    <source>
        <dbReference type="ARBA" id="ARBA00022692"/>
    </source>
</evidence>
<feature type="transmembrane region" description="Helical" evidence="6">
    <location>
        <begin position="34"/>
        <end position="53"/>
    </location>
</feature>
<dbReference type="Pfam" id="PF01062">
    <property type="entry name" value="Bestrophin"/>
    <property type="match status" value="2"/>
</dbReference>
<dbReference type="PANTHER" id="PTHR10736">
    <property type="entry name" value="BESTROPHIN"/>
    <property type="match status" value="1"/>
</dbReference>
<keyword evidence="4 6" id="KW-0472">Membrane</keyword>
<evidence type="ECO:0000256" key="3">
    <source>
        <dbReference type="ARBA" id="ARBA00022989"/>
    </source>
</evidence>
<dbReference type="InterPro" id="IPR021134">
    <property type="entry name" value="Bestrophin-like"/>
</dbReference>
<dbReference type="GO" id="GO:0005254">
    <property type="term" value="F:chloride channel activity"/>
    <property type="evidence" value="ECO:0007669"/>
    <property type="project" value="UniProtKB-KW"/>
</dbReference>
<evidence type="ECO:0000256" key="6">
    <source>
        <dbReference type="RuleBase" id="RU363126"/>
    </source>
</evidence>
<dbReference type="PANTHER" id="PTHR10736:SF58">
    <property type="entry name" value="BESTROPHIN HOMOLOG-RELATED"/>
    <property type="match status" value="1"/>
</dbReference>
<reference evidence="7 8" key="1">
    <citation type="submission" date="2013-12" db="EMBL/GenBank/DDBJ databases">
        <title>Draft genome of the parsitic nematode Ancylostoma duodenale.</title>
        <authorList>
            <person name="Mitreva M."/>
        </authorList>
    </citation>
    <scope>NUCLEOTIDE SEQUENCE [LARGE SCALE GENOMIC DNA]</scope>
    <source>
        <strain evidence="7 8">Zhejiang</strain>
    </source>
</reference>
<proteinExistence type="inferred from homology"/>
<feature type="transmembrane region" description="Helical" evidence="6">
    <location>
        <begin position="6"/>
        <end position="22"/>
    </location>
</feature>
<evidence type="ECO:0000313" key="7">
    <source>
        <dbReference type="EMBL" id="KIH55892.1"/>
    </source>
</evidence>
<dbReference type="AlphaFoldDB" id="A0A0C2D1L8"/>
<evidence type="ECO:0000256" key="4">
    <source>
        <dbReference type="ARBA" id="ARBA00023136"/>
    </source>
</evidence>
<protein>
    <recommendedName>
        <fullName evidence="6">Bestrophin homolog</fullName>
    </recommendedName>
</protein>
<evidence type="ECO:0000256" key="5">
    <source>
        <dbReference type="ARBA" id="ARBA00034769"/>
    </source>
</evidence>
<dbReference type="Proteomes" id="UP000054047">
    <property type="component" value="Unassembled WGS sequence"/>
</dbReference>
<dbReference type="GO" id="GO:0034707">
    <property type="term" value="C:chloride channel complex"/>
    <property type="evidence" value="ECO:0007669"/>
    <property type="project" value="UniProtKB-KW"/>
</dbReference>
<dbReference type="OrthoDB" id="201595at2759"/>
<dbReference type="GO" id="GO:0005886">
    <property type="term" value="C:plasma membrane"/>
    <property type="evidence" value="ECO:0007669"/>
    <property type="project" value="UniProtKB-SubCell"/>
</dbReference>
<comment type="subcellular location">
    <subcellularLocation>
        <location evidence="6">Cell membrane</location>
        <topology evidence="6">Multi-pass membrane protein</topology>
    </subcellularLocation>
    <subcellularLocation>
        <location evidence="1">Membrane</location>
    </subcellularLocation>
</comment>